<feature type="domain" description="VWFA" evidence="1">
    <location>
        <begin position="46"/>
        <end position="224"/>
    </location>
</feature>
<dbReference type="SUPFAM" id="SSF53300">
    <property type="entry name" value="vWA-like"/>
    <property type="match status" value="1"/>
</dbReference>
<evidence type="ECO:0000313" key="3">
    <source>
        <dbReference type="Proteomes" id="UP000009071"/>
    </source>
</evidence>
<dbReference type="InterPro" id="IPR002035">
    <property type="entry name" value="VWF_A"/>
</dbReference>
<organism evidence="2 3">
    <name type="scientific">Solidesulfovibrio magneticus (strain ATCC 700980 / DSM 13731 / RS-1)</name>
    <name type="common">Desulfovibrio magneticus</name>
    <dbReference type="NCBI Taxonomy" id="573370"/>
    <lineage>
        <taxon>Bacteria</taxon>
        <taxon>Pseudomonadati</taxon>
        <taxon>Thermodesulfobacteriota</taxon>
        <taxon>Desulfovibrionia</taxon>
        <taxon>Desulfovibrionales</taxon>
        <taxon>Desulfovibrionaceae</taxon>
        <taxon>Solidesulfovibrio</taxon>
    </lineage>
</organism>
<dbReference type="Proteomes" id="UP000009071">
    <property type="component" value="Chromosome"/>
</dbReference>
<dbReference type="OrthoDB" id="9781333at2"/>
<dbReference type="Pfam" id="PF00092">
    <property type="entry name" value="VWA"/>
    <property type="match status" value="1"/>
</dbReference>
<accession>C4XPW8</accession>
<dbReference type="InterPro" id="IPR051266">
    <property type="entry name" value="CLCR"/>
</dbReference>
<reference evidence="2 3" key="1">
    <citation type="journal article" date="2009" name="Genome Res.">
        <title>Whole genome sequence of Desulfovibrio magneticus strain RS-1 revealed common gene clusters in magnetotactic bacteria.</title>
        <authorList>
            <person name="Nakazawa H."/>
            <person name="Arakaki A."/>
            <person name="Narita-Yamada S."/>
            <person name="Yashiro I."/>
            <person name="Jinno K."/>
            <person name="Aoki N."/>
            <person name="Tsuruyama A."/>
            <person name="Okamura Y."/>
            <person name="Tanikawa S."/>
            <person name="Fujita N."/>
            <person name="Takeyama H."/>
            <person name="Matsunaga T."/>
        </authorList>
    </citation>
    <scope>NUCLEOTIDE SEQUENCE [LARGE SCALE GENOMIC DNA]</scope>
    <source>
        <strain evidence="3">ATCC 700980 / DSM 13731 / RS-1</strain>
    </source>
</reference>
<dbReference type="AlphaFoldDB" id="C4XPW8"/>
<dbReference type="eggNOG" id="COG2304">
    <property type="taxonomic scope" value="Bacteria"/>
</dbReference>
<dbReference type="STRING" id="573370.DMR_41770"/>
<dbReference type="HOGENOM" id="CLU_031866_1_1_7"/>
<dbReference type="PANTHER" id="PTHR10579">
    <property type="entry name" value="CALCIUM-ACTIVATED CHLORIDE CHANNEL REGULATOR"/>
    <property type="match status" value="1"/>
</dbReference>
<dbReference type="SMART" id="SM00327">
    <property type="entry name" value="VWA"/>
    <property type="match status" value="1"/>
</dbReference>
<keyword evidence="3" id="KW-1185">Reference proteome</keyword>
<name>C4XPW8_SOLM1</name>
<proteinExistence type="predicted"/>
<dbReference type="RefSeq" id="WP_015862793.1">
    <property type="nucleotide sequence ID" value="NC_012796.1"/>
</dbReference>
<evidence type="ECO:0000313" key="2">
    <source>
        <dbReference type="EMBL" id="BAH77668.1"/>
    </source>
</evidence>
<dbReference type="Gene3D" id="3.40.50.410">
    <property type="entry name" value="von Willebrand factor, type A domain"/>
    <property type="match status" value="1"/>
</dbReference>
<gene>
    <name evidence="2" type="ordered locus">DMR_41770</name>
</gene>
<evidence type="ECO:0000259" key="1">
    <source>
        <dbReference type="PROSITE" id="PS50234"/>
    </source>
</evidence>
<dbReference type="PANTHER" id="PTHR10579:SF43">
    <property type="entry name" value="ZINC FINGER (C3HC4-TYPE RING FINGER) FAMILY PROTEIN"/>
    <property type="match status" value="1"/>
</dbReference>
<dbReference type="KEGG" id="dma:DMR_41770"/>
<dbReference type="InterPro" id="IPR036465">
    <property type="entry name" value="vWFA_dom_sf"/>
</dbReference>
<protein>
    <recommendedName>
        <fullName evidence="1">VWFA domain-containing protein</fullName>
    </recommendedName>
</protein>
<sequence>MNTPNVLLTPRRPALVAGFDNTLDVLVRIQAPNTPEGETKERTRLNLALAIDRSGSMAGRPLEEAKRCASFVVDKLKNTDRVSLIAYDSSIETRVPSVKVEDKAIFHRAIEGIDDGGCTNLHGGWLKGAEQISPYIDPSTISRIILLSDGQANEGLTDEAEIFKQCRELADAGVTTSTYGLGSNFNETLMIGMAKNGQGNSYYGRTADDLMDPFQEELSLLEALFAKQVRASISASAGILFEILNKYSTDRQGKIQLPDLAYEGEAWMLVRCFIPRTQTGEGDGTDLIDLFSVEFTYQDLNGESFNIPPIKLALPSLPAKAWESVTEDSLTVRRANELEAADIQEKAQQAAKRGDWPEVKRLLKNAKNRAKDDKWLTEVCINLEKLADSEDEASIVKETSYQMKFMRTRLASLDETKDNGLEIARPMYLRKKREQGKKA</sequence>
<dbReference type="PROSITE" id="PS50234">
    <property type="entry name" value="VWFA"/>
    <property type="match status" value="1"/>
</dbReference>
<dbReference type="EMBL" id="AP010904">
    <property type="protein sequence ID" value="BAH77668.1"/>
    <property type="molecule type" value="Genomic_DNA"/>
</dbReference>